<comment type="caution">
    <text evidence="2">The sequence shown here is derived from an EMBL/GenBank/DDBJ whole genome shotgun (WGS) entry which is preliminary data.</text>
</comment>
<evidence type="ECO:0000313" key="3">
    <source>
        <dbReference type="Proteomes" id="UP001174691"/>
    </source>
</evidence>
<dbReference type="InterPro" id="IPR006598">
    <property type="entry name" value="CAP10"/>
</dbReference>
<dbReference type="PANTHER" id="PTHR12203:SF63">
    <property type="entry name" value="GLYCOSYL TRANSFERASE CAP10 DOMAIN-CONTAINING PROTEIN"/>
    <property type="match status" value="1"/>
</dbReference>
<gene>
    <name evidence="2" type="ORF">NKR19_g9265</name>
</gene>
<evidence type="ECO:0000313" key="2">
    <source>
        <dbReference type="EMBL" id="KAJ9132505.1"/>
    </source>
</evidence>
<feature type="domain" description="Glycosyl transferase CAP10" evidence="1">
    <location>
        <begin position="2"/>
        <end position="294"/>
    </location>
</feature>
<organism evidence="2 3">
    <name type="scientific">Coniochaeta hoffmannii</name>
    <dbReference type="NCBI Taxonomy" id="91930"/>
    <lineage>
        <taxon>Eukaryota</taxon>
        <taxon>Fungi</taxon>
        <taxon>Dikarya</taxon>
        <taxon>Ascomycota</taxon>
        <taxon>Pezizomycotina</taxon>
        <taxon>Sordariomycetes</taxon>
        <taxon>Sordariomycetidae</taxon>
        <taxon>Coniochaetales</taxon>
        <taxon>Coniochaetaceae</taxon>
        <taxon>Coniochaeta</taxon>
    </lineage>
</organism>
<reference evidence="2" key="1">
    <citation type="submission" date="2022-07" db="EMBL/GenBank/DDBJ databases">
        <title>Fungi with potential for degradation of polypropylene.</title>
        <authorList>
            <person name="Gostincar C."/>
        </authorList>
    </citation>
    <scope>NUCLEOTIDE SEQUENCE</scope>
    <source>
        <strain evidence="2">EXF-13287</strain>
    </source>
</reference>
<dbReference type="Proteomes" id="UP001174691">
    <property type="component" value="Unassembled WGS sequence"/>
</dbReference>
<protein>
    <submittedName>
        <fullName evidence="2">O-glucosyltransferase rumi</fullName>
    </submittedName>
</protein>
<dbReference type="InterPro" id="IPR051091">
    <property type="entry name" value="O-Glucosyltr/Glycosyltrsf_90"/>
</dbReference>
<proteinExistence type="predicted"/>
<feature type="non-terminal residue" evidence="2">
    <location>
        <position position="1"/>
    </location>
</feature>
<dbReference type="EMBL" id="JANBVN010000215">
    <property type="protein sequence ID" value="KAJ9132505.1"/>
    <property type="molecule type" value="Genomic_DNA"/>
</dbReference>
<dbReference type="PANTHER" id="PTHR12203">
    <property type="entry name" value="KDEL LYS-ASP-GLU-LEU CONTAINING - RELATED"/>
    <property type="match status" value="1"/>
</dbReference>
<evidence type="ECO:0000259" key="1">
    <source>
        <dbReference type="SMART" id="SM00672"/>
    </source>
</evidence>
<dbReference type="AlphaFoldDB" id="A0AA38VH63"/>
<dbReference type="SMART" id="SM00672">
    <property type="entry name" value="CAP10"/>
    <property type="match status" value="1"/>
</dbReference>
<dbReference type="Pfam" id="PF05686">
    <property type="entry name" value="Glyco_transf_90"/>
    <property type="match status" value="1"/>
</dbReference>
<accession>A0AA38VH63</accession>
<name>A0AA38VH63_9PEZI</name>
<keyword evidence="3" id="KW-1185">Reference proteome</keyword>
<sequence>ILNINIHDQPFGSALSYTRPAFRPSSSTSTQGPPLTRAFLMPHFSFWSWPLPSIGSIPRAAAAIDAIESQTPFSQKHPRLAWRGTVGWSGAHYPGQREALLKAAGGRVWADVLALTGYGLEKTGNQTAAQRNGGGGNNNNALMIEDFCRYKHVLYTEGITYSGRLHFLHMCGSVLLAPPVAWLQHTTHLVRPVWSGDLYGINTSQGRGGWEPDSGVMEAWRGYPPEEANAVFVAPDWSDLERTVRWLEDNPRVAEGIAARQREVFVGRGYLSPAAEVCYWRALVRGWSQAVRYDVAEWEGREAVSWETFSLGHYDTVK</sequence>